<name>A0ABQ9YGH5_9EUKA</name>
<proteinExistence type="predicted"/>
<evidence type="ECO:0000313" key="2">
    <source>
        <dbReference type="Proteomes" id="UP001281761"/>
    </source>
</evidence>
<evidence type="ECO:0000313" key="1">
    <source>
        <dbReference type="EMBL" id="KAK2962868.1"/>
    </source>
</evidence>
<reference evidence="1 2" key="1">
    <citation type="journal article" date="2022" name="bioRxiv">
        <title>Genomics of Preaxostyla Flagellates Illuminates Evolutionary Transitions and the Path Towards Mitochondrial Loss.</title>
        <authorList>
            <person name="Novak L.V.F."/>
            <person name="Treitli S.C."/>
            <person name="Pyrih J."/>
            <person name="Halakuc P."/>
            <person name="Pipaliya S.V."/>
            <person name="Vacek V."/>
            <person name="Brzon O."/>
            <person name="Soukal P."/>
            <person name="Eme L."/>
            <person name="Dacks J.B."/>
            <person name="Karnkowska A."/>
            <person name="Elias M."/>
            <person name="Hampl V."/>
        </authorList>
    </citation>
    <scope>NUCLEOTIDE SEQUENCE [LARGE SCALE GENOMIC DNA]</scope>
    <source>
        <strain evidence="1">NAU3</strain>
        <tissue evidence="1">Gut</tissue>
    </source>
</reference>
<dbReference type="EMBL" id="JARBJD010000009">
    <property type="protein sequence ID" value="KAK2962868.1"/>
    <property type="molecule type" value="Genomic_DNA"/>
</dbReference>
<protein>
    <submittedName>
        <fullName evidence="1">Uncharacterized protein</fullName>
    </submittedName>
</protein>
<keyword evidence="2" id="KW-1185">Reference proteome</keyword>
<dbReference type="Proteomes" id="UP001281761">
    <property type="component" value="Unassembled WGS sequence"/>
</dbReference>
<organism evidence="1 2">
    <name type="scientific">Blattamonas nauphoetae</name>
    <dbReference type="NCBI Taxonomy" id="2049346"/>
    <lineage>
        <taxon>Eukaryota</taxon>
        <taxon>Metamonada</taxon>
        <taxon>Preaxostyla</taxon>
        <taxon>Oxymonadida</taxon>
        <taxon>Blattamonas</taxon>
    </lineage>
</organism>
<accession>A0ABQ9YGH5</accession>
<gene>
    <name evidence="1" type="ORF">BLNAU_2303</name>
</gene>
<sequence>MKGIPTNRYFSKFSILPSLPSISPQDKIQNQTWRIMTSWDSQAYQIDFDHHRSFVAEVGQSICLVIHRQGQQNNHQHPLFSTQVSFSLPNQQVCPPHLLRCIQGLACMFRPPHTPSRSTPQILLSLPMLM</sequence>
<comment type="caution">
    <text evidence="1">The sequence shown here is derived from an EMBL/GenBank/DDBJ whole genome shotgun (WGS) entry which is preliminary data.</text>
</comment>